<organism evidence="2 3">
    <name type="scientific">Aureimonas ureilytica</name>
    <dbReference type="NCBI Taxonomy" id="401562"/>
    <lineage>
        <taxon>Bacteria</taxon>
        <taxon>Pseudomonadati</taxon>
        <taxon>Pseudomonadota</taxon>
        <taxon>Alphaproteobacteria</taxon>
        <taxon>Hyphomicrobiales</taxon>
        <taxon>Aurantimonadaceae</taxon>
        <taxon>Aureimonas</taxon>
    </lineage>
</organism>
<feature type="compositionally biased region" description="Acidic residues" evidence="1">
    <location>
        <begin position="36"/>
        <end position="45"/>
    </location>
</feature>
<evidence type="ECO:0000313" key="3">
    <source>
        <dbReference type="Proteomes" id="UP000078272"/>
    </source>
</evidence>
<feature type="compositionally biased region" description="Basic and acidic residues" evidence="1">
    <location>
        <begin position="60"/>
        <end position="70"/>
    </location>
</feature>
<reference evidence="2 3" key="1">
    <citation type="journal article" date="2016" name="Front. Microbiol.">
        <title>Genomic Resource of Rice Seed Associated Bacteria.</title>
        <authorList>
            <person name="Midha S."/>
            <person name="Bansal K."/>
            <person name="Sharma S."/>
            <person name="Kumar N."/>
            <person name="Patil P.P."/>
            <person name="Chaudhry V."/>
            <person name="Patil P.B."/>
        </authorList>
    </citation>
    <scope>NUCLEOTIDE SEQUENCE [LARGE SCALE GENOMIC DNA]</scope>
    <source>
        <strain evidence="2 3">NS226</strain>
    </source>
</reference>
<evidence type="ECO:0000256" key="1">
    <source>
        <dbReference type="SAM" id="MobiDB-lite"/>
    </source>
</evidence>
<dbReference type="OrthoDB" id="7908694at2"/>
<comment type="caution">
    <text evidence="2">The sequence shown here is derived from an EMBL/GenBank/DDBJ whole genome shotgun (WGS) entry which is preliminary data.</text>
</comment>
<evidence type="ECO:0000313" key="2">
    <source>
        <dbReference type="EMBL" id="KTQ95802.1"/>
    </source>
</evidence>
<proteinExistence type="predicted"/>
<feature type="region of interest" description="Disordered" evidence="1">
    <location>
        <begin position="1"/>
        <end position="70"/>
    </location>
</feature>
<protein>
    <submittedName>
        <fullName evidence="2">Uncharacterized protein</fullName>
    </submittedName>
</protein>
<dbReference type="AlphaFoldDB" id="A0A175R8C6"/>
<dbReference type="RefSeq" id="WP_058634929.1">
    <property type="nucleotide sequence ID" value="NZ_LDPZ01000020.1"/>
</dbReference>
<sequence length="70" mass="7679">MSQTDERHKPTSPEETPRAVEPDGVTPGGQERPMTEEEELDEALDETFPASDPISPSRIDGPKIDPGKHL</sequence>
<dbReference type="PATRIC" id="fig|401562.3.peg.1549"/>
<feature type="compositionally biased region" description="Basic and acidic residues" evidence="1">
    <location>
        <begin position="1"/>
        <end position="21"/>
    </location>
</feature>
<accession>A0A175R8C6</accession>
<dbReference type="Proteomes" id="UP000078272">
    <property type="component" value="Unassembled WGS sequence"/>
</dbReference>
<name>A0A175R8C6_9HYPH</name>
<gene>
    <name evidence="2" type="ORF">NS226_10370</name>
</gene>
<dbReference type="EMBL" id="LDPZ01000020">
    <property type="protein sequence ID" value="KTQ95802.1"/>
    <property type="molecule type" value="Genomic_DNA"/>
</dbReference>